<sequence>MNTQLDIEFNNVKNQKWLPFIGDHYLTIPEDRKLLIVGESHYHDNSQQSIEKHNSPDFTRQVIEELAIKRWYWGTKIFPNFHRAMFANDEFNTEKFWNLTSFYNFVQRPMETNKGRPNYDDFHNGWLTFFETIKITKPSTCLFIGTEASNSLRDAINESDFEVVDFTRDDKISRTYPRRATIKNSDNQLIELIFIQHTSQYFSWGKWNDYIKQKLSQQLEWFEGKMKE</sequence>
<dbReference type="KEGG" id="lut:Lupro_02755"/>
<evidence type="ECO:0000313" key="1">
    <source>
        <dbReference type="EMBL" id="AMC10236.1"/>
    </source>
</evidence>
<accession>A0A0X8G555</accession>
<proteinExistence type="predicted"/>
<dbReference type="RefSeq" id="WP_068206080.1">
    <property type="nucleotide sequence ID" value="NZ_CP013355.1"/>
</dbReference>
<keyword evidence="2" id="KW-1185">Reference proteome</keyword>
<dbReference type="OrthoDB" id="1246703at2"/>
<dbReference type="AlphaFoldDB" id="A0A0X8G555"/>
<dbReference type="EMBL" id="CP013355">
    <property type="protein sequence ID" value="AMC10236.1"/>
    <property type="molecule type" value="Genomic_DNA"/>
</dbReference>
<dbReference type="STRING" id="1622118.Lupro_02755"/>
<reference evidence="2" key="1">
    <citation type="submission" date="2015-12" db="EMBL/GenBank/DDBJ databases">
        <title>Complete genome sequence of Lutibacter profundus strain LP1.</title>
        <authorList>
            <person name="Wissuwa J."/>
            <person name="Le Moine Bauer S."/>
            <person name="Stokke R."/>
            <person name="Dahle H."/>
            <person name="Steen I.H."/>
        </authorList>
    </citation>
    <scope>NUCLEOTIDE SEQUENCE [LARGE SCALE GENOMIC DNA]</scope>
    <source>
        <strain evidence="2">LP1</strain>
    </source>
</reference>
<evidence type="ECO:0000313" key="2">
    <source>
        <dbReference type="Proteomes" id="UP000059672"/>
    </source>
</evidence>
<protein>
    <recommendedName>
        <fullName evidence="3">Uracil-DNA glycosylase-like domain-containing protein</fullName>
    </recommendedName>
</protein>
<name>A0A0X8G555_9FLAO</name>
<dbReference type="Proteomes" id="UP000059672">
    <property type="component" value="Chromosome"/>
</dbReference>
<organism evidence="1 2">
    <name type="scientific">Lutibacter profundi</name>
    <dbReference type="NCBI Taxonomy" id="1622118"/>
    <lineage>
        <taxon>Bacteria</taxon>
        <taxon>Pseudomonadati</taxon>
        <taxon>Bacteroidota</taxon>
        <taxon>Flavobacteriia</taxon>
        <taxon>Flavobacteriales</taxon>
        <taxon>Flavobacteriaceae</taxon>
        <taxon>Lutibacter</taxon>
    </lineage>
</organism>
<evidence type="ECO:0008006" key="3">
    <source>
        <dbReference type="Google" id="ProtNLM"/>
    </source>
</evidence>
<reference evidence="1 2" key="2">
    <citation type="journal article" date="2016" name="Int. J. Syst. Evol. Microbiol.">
        <title>Lutibacter profundi sp. nov., isolated from a deep-sea hydrothermal system on the Arctic Mid-Ocean Ridge and emended description of the genus Lutibacter.</title>
        <authorList>
            <person name="Le Moine Bauer S."/>
            <person name="Roalkvam I."/>
            <person name="Steen I.H."/>
            <person name="Dahle H."/>
        </authorList>
    </citation>
    <scope>NUCLEOTIDE SEQUENCE [LARGE SCALE GENOMIC DNA]</scope>
    <source>
        <strain evidence="1 2">LP1</strain>
    </source>
</reference>
<gene>
    <name evidence="1" type="ORF">Lupro_02755</name>
</gene>